<dbReference type="Proteomes" id="UP000297998">
    <property type="component" value="Unassembled WGS sequence"/>
</dbReference>
<organism evidence="1 2">
    <name type="scientific">Empedobacter tilapiae</name>
    <dbReference type="NCBI Taxonomy" id="2491114"/>
    <lineage>
        <taxon>Bacteria</taxon>
        <taxon>Pseudomonadati</taxon>
        <taxon>Bacteroidota</taxon>
        <taxon>Flavobacteriia</taxon>
        <taxon>Flavobacteriales</taxon>
        <taxon>Weeksellaceae</taxon>
        <taxon>Empedobacter</taxon>
    </lineage>
</organism>
<sequence>MLTSFNEIDHPIYTFHDHIYHIFRNIFYYDLQFYDEQKLVHRDFRSCVNSSKKRLLNPLKEIVILYHQLPYLEKLKLQEALVINNDISIFNDCTRDLISFKEIHPSISNKLKVFFESLWSDYPQNNEIEDKFGTVKDHYDKLIHEDNFDFLICPFCGLNKFEPSEALYREEYDHLLAKASYPFVAVNFKLLFPCCKKCNQQEKKKKDPLYEIIDPLYKEIKTRRLAHYPYDPSIKLDFLSIQIILKNQYNNENLKTLLKYVEWDIKILRNEVHDDRDEAWDEIYGIKRQFSEHLKSLQNYCFSELILEYKTNIKPFDDFSKDYITRLKTQINYVPMGIVRYIYFTFIFSIPDIEEKLQQVIAT</sequence>
<dbReference type="RefSeq" id="WP_135835957.1">
    <property type="nucleotide sequence ID" value="NZ_SRPE01000007.1"/>
</dbReference>
<accession>A0A4Z1BVK1</accession>
<dbReference type="AlphaFoldDB" id="A0A4Z1BVK1"/>
<name>A0A4Z1BVK1_9FLAO</name>
<keyword evidence="2" id="KW-1185">Reference proteome</keyword>
<evidence type="ECO:0000313" key="1">
    <source>
        <dbReference type="EMBL" id="TGN26455.1"/>
    </source>
</evidence>
<dbReference type="OrthoDB" id="9816185at2"/>
<gene>
    <name evidence="1" type="ORF">E4J94_11555</name>
</gene>
<reference evidence="1 2" key="1">
    <citation type="submission" date="2019-03" db="EMBL/GenBank/DDBJ databases">
        <title>Empedobacter tilapiae sp. nov., isolated from an intestine of Nile tilapia Oreochromis niloticus.</title>
        <authorList>
            <person name="Kim Y.-O."/>
            <person name="Yoon J.-H."/>
        </authorList>
    </citation>
    <scope>NUCLEOTIDE SEQUENCE [LARGE SCALE GENOMIC DNA]</scope>
    <source>
        <strain evidence="1 2">MRS2</strain>
    </source>
</reference>
<proteinExistence type="predicted"/>
<protein>
    <submittedName>
        <fullName evidence="1">Uncharacterized protein</fullName>
    </submittedName>
</protein>
<comment type="caution">
    <text evidence="1">The sequence shown here is derived from an EMBL/GenBank/DDBJ whole genome shotgun (WGS) entry which is preliminary data.</text>
</comment>
<dbReference type="EMBL" id="SRPE01000007">
    <property type="protein sequence ID" value="TGN26455.1"/>
    <property type="molecule type" value="Genomic_DNA"/>
</dbReference>
<evidence type="ECO:0000313" key="2">
    <source>
        <dbReference type="Proteomes" id="UP000297998"/>
    </source>
</evidence>